<dbReference type="EMBL" id="PETL01000164">
    <property type="protein sequence ID" value="PIV64208.1"/>
    <property type="molecule type" value="Genomic_DNA"/>
</dbReference>
<organism evidence="1 2">
    <name type="scientific">bacterium (Candidatus Ratteibacteria) CG01_land_8_20_14_3_00_40_19</name>
    <dbReference type="NCBI Taxonomy" id="2014290"/>
    <lineage>
        <taxon>Bacteria</taxon>
        <taxon>Candidatus Ratteibacteria</taxon>
    </lineage>
</organism>
<name>A0A2M7E931_9BACT</name>
<evidence type="ECO:0000313" key="1">
    <source>
        <dbReference type="EMBL" id="PIV64208.1"/>
    </source>
</evidence>
<reference evidence="2" key="1">
    <citation type="submission" date="2017-09" db="EMBL/GenBank/DDBJ databases">
        <title>Depth-based differentiation of microbial function through sediment-hosted aquifers and enrichment of novel symbionts in the deep terrestrial subsurface.</title>
        <authorList>
            <person name="Probst A.J."/>
            <person name="Ladd B."/>
            <person name="Jarett J.K."/>
            <person name="Geller-Mcgrath D.E."/>
            <person name="Sieber C.M.K."/>
            <person name="Emerson J.B."/>
            <person name="Anantharaman K."/>
            <person name="Thomas B.C."/>
            <person name="Malmstrom R."/>
            <person name="Stieglmeier M."/>
            <person name="Klingl A."/>
            <person name="Woyke T."/>
            <person name="Ryan C.M."/>
            <person name="Banfield J.F."/>
        </authorList>
    </citation>
    <scope>NUCLEOTIDE SEQUENCE [LARGE SCALE GENOMIC DNA]</scope>
</reference>
<dbReference type="AlphaFoldDB" id="A0A2M7E931"/>
<dbReference type="Proteomes" id="UP000228886">
    <property type="component" value="Unassembled WGS sequence"/>
</dbReference>
<accession>A0A2M7E931</accession>
<gene>
    <name evidence="1" type="ORF">COS11_03360</name>
</gene>
<protein>
    <submittedName>
        <fullName evidence="1">Uncharacterized protein</fullName>
    </submittedName>
</protein>
<proteinExistence type="predicted"/>
<evidence type="ECO:0000313" key="2">
    <source>
        <dbReference type="Proteomes" id="UP000228886"/>
    </source>
</evidence>
<comment type="caution">
    <text evidence="1">The sequence shown here is derived from an EMBL/GenBank/DDBJ whole genome shotgun (WGS) entry which is preliminary data.</text>
</comment>
<sequence>MNKKIVRFVIWICSKFTRSEIEEIIKGLSDVLANRNPEVKPKDDFKEKHPNDLIFCFHLL</sequence>